<dbReference type="STRING" id="471514.AN477_06135"/>
<dbReference type="InterPro" id="IPR027417">
    <property type="entry name" value="P-loop_NTPase"/>
</dbReference>
<keyword evidence="1" id="KW-0547">Nucleotide-binding</keyword>
<keyword evidence="1" id="KW-0067">ATP-binding</keyword>
<organism evidence="1 2">
    <name type="scientific">Alicyclobacillus ferrooxydans</name>
    <dbReference type="NCBI Taxonomy" id="471514"/>
    <lineage>
        <taxon>Bacteria</taxon>
        <taxon>Bacillati</taxon>
        <taxon>Bacillota</taxon>
        <taxon>Bacilli</taxon>
        <taxon>Bacillales</taxon>
        <taxon>Alicyclobacillaceae</taxon>
        <taxon>Alicyclobacillus</taxon>
    </lineage>
</organism>
<dbReference type="AlphaFoldDB" id="A0A0P9EMH6"/>
<evidence type="ECO:0000313" key="2">
    <source>
        <dbReference type="Proteomes" id="UP000050482"/>
    </source>
</evidence>
<comment type="caution">
    <text evidence="1">The sequence shown here is derived from an EMBL/GenBank/DDBJ whole genome shotgun (WGS) entry which is preliminary data.</text>
</comment>
<reference evidence="1 2" key="1">
    <citation type="submission" date="2015-09" db="EMBL/GenBank/DDBJ databases">
        <title>Draft genome sequence of Alicyclobacillus ferrooxydans DSM 22381.</title>
        <authorList>
            <person name="Hemp J."/>
        </authorList>
    </citation>
    <scope>NUCLEOTIDE SEQUENCE [LARGE SCALE GENOMIC DNA]</scope>
    <source>
        <strain evidence="1 2">TC-34</strain>
    </source>
</reference>
<protein>
    <submittedName>
        <fullName evidence="1">ATP-binding protein</fullName>
    </submittedName>
</protein>
<dbReference type="GO" id="GO:0005524">
    <property type="term" value="F:ATP binding"/>
    <property type="evidence" value="ECO:0007669"/>
    <property type="project" value="UniProtKB-KW"/>
</dbReference>
<dbReference type="PATRIC" id="fig|471514.4.peg.4202"/>
<dbReference type="SUPFAM" id="SSF52540">
    <property type="entry name" value="P-loop containing nucleoside triphosphate hydrolases"/>
    <property type="match status" value="1"/>
</dbReference>
<evidence type="ECO:0000313" key="1">
    <source>
        <dbReference type="EMBL" id="KPV44576.1"/>
    </source>
</evidence>
<proteinExistence type="predicted"/>
<dbReference type="Proteomes" id="UP000050482">
    <property type="component" value="Unassembled WGS sequence"/>
</dbReference>
<name>A0A0P9EMH6_9BACL</name>
<accession>A0A0P9EMH6</accession>
<dbReference type="Gene3D" id="3.40.50.300">
    <property type="entry name" value="P-loop containing nucleotide triphosphate hydrolases"/>
    <property type="match status" value="1"/>
</dbReference>
<sequence>MARIRVFTGHFGSGKTETALNYALWLAGQQKRVCLADLDIVNPYFCSRDVKEVLEQNGIRVISAETSLSNAELSVIPPEINTVFNDKTYEVVMDVGGDDLGSVALGQFGRHFRAEPYDMYFVINQHRPLTATKEAVLDYMNQIQAASRLRVTHLVSNTNMSLETTVADVLAGDQFVAEIADKLQLPHAFTVCTSNLRSEVTGKTKAPVFGIQIFMKPPWM</sequence>
<dbReference type="EMBL" id="LJCO01000030">
    <property type="protein sequence ID" value="KPV44576.1"/>
    <property type="molecule type" value="Genomic_DNA"/>
</dbReference>
<dbReference type="OrthoDB" id="9779501at2"/>
<gene>
    <name evidence="1" type="ORF">AN477_06135</name>
</gene>
<keyword evidence="2" id="KW-1185">Reference proteome</keyword>
<dbReference type="RefSeq" id="WP_054968290.1">
    <property type="nucleotide sequence ID" value="NZ_LJCO01000030.1"/>
</dbReference>